<accession>A0A263HC10</accession>
<dbReference type="Proteomes" id="UP000215738">
    <property type="component" value="Unassembled WGS sequence"/>
</dbReference>
<dbReference type="PANTHER" id="PTHR46889:SF5">
    <property type="entry name" value="INTEGRASE PROTEIN"/>
    <property type="match status" value="1"/>
</dbReference>
<evidence type="ECO:0000313" key="2">
    <source>
        <dbReference type="EMBL" id="OZN25025.1"/>
    </source>
</evidence>
<dbReference type="Pfam" id="PF00665">
    <property type="entry name" value="rve"/>
    <property type="match status" value="1"/>
</dbReference>
<evidence type="ECO:0000313" key="3">
    <source>
        <dbReference type="EMBL" id="SUU38255.1"/>
    </source>
</evidence>
<dbReference type="GO" id="GO:0015074">
    <property type="term" value="P:DNA integration"/>
    <property type="evidence" value="ECO:0007669"/>
    <property type="project" value="InterPro"/>
</dbReference>
<dbReference type="EMBL" id="UFSB01000001">
    <property type="protein sequence ID" value="SUU38805.1"/>
    <property type="molecule type" value="Genomic_DNA"/>
</dbReference>
<reference evidence="4 6" key="2">
    <citation type="submission" date="2018-06" db="EMBL/GenBank/DDBJ databases">
        <authorList>
            <consortium name="Pathogen Informatics"/>
            <person name="Doyle S."/>
        </authorList>
    </citation>
    <scope>NUCLEOTIDE SEQUENCE [LARGE SCALE GENOMIC DNA]</scope>
    <source>
        <strain evidence="4 6">NCTC10851</strain>
    </source>
</reference>
<dbReference type="EMBL" id="UFSB01000001">
    <property type="protein sequence ID" value="SUU38255.1"/>
    <property type="molecule type" value="Genomic_DNA"/>
</dbReference>
<dbReference type="InterPro" id="IPR012337">
    <property type="entry name" value="RNaseH-like_sf"/>
</dbReference>
<gene>
    <name evidence="2" type="ORF">CFY87_04715</name>
    <name evidence="3" type="ORF">NCTC10851_01996</name>
    <name evidence="4" type="ORF">NCTC10851_02281</name>
</gene>
<dbReference type="PANTHER" id="PTHR46889">
    <property type="entry name" value="TRANSPOSASE INSF FOR INSERTION SEQUENCE IS3B-RELATED"/>
    <property type="match status" value="1"/>
</dbReference>
<dbReference type="AlphaFoldDB" id="A0A263HC10"/>
<evidence type="ECO:0000313" key="5">
    <source>
        <dbReference type="Proteomes" id="UP000215738"/>
    </source>
</evidence>
<sequence>MALPRSTFYYSPKEVAHQTIRAKVLALHQANEGHDGYRIIRAKLQAEGIFMSGKTVLAHMQALNIRSCVKVKRRKKYGKTSHIAPNLLERDFTATKLKQKLVTDVTEFRVGNEKLYLSSMMDLANREIIAYHISRRPNFALVATMLKKTLSQLNEDDLPIIHSEQGYLYGLARWRKMLIREDGSPYAIQSMSRRGNCYDNAVIESFFSVLKSECFYGYQYANVDELEQALHKHIRYYNEKRIKPSLKNLSPVQYRAQYLS</sequence>
<dbReference type="PROSITE" id="PS50994">
    <property type="entry name" value="INTEGRASE"/>
    <property type="match status" value="1"/>
</dbReference>
<feature type="domain" description="Integrase catalytic" evidence="1">
    <location>
        <begin position="81"/>
        <end position="259"/>
    </location>
</feature>
<keyword evidence="5" id="KW-1185">Reference proteome</keyword>
<dbReference type="EMBL" id="NLFK01000004">
    <property type="protein sequence ID" value="OZN25025.1"/>
    <property type="molecule type" value="Genomic_DNA"/>
</dbReference>
<dbReference type="InterPro" id="IPR048020">
    <property type="entry name" value="Transpos_IS3"/>
</dbReference>
<dbReference type="InterPro" id="IPR036397">
    <property type="entry name" value="RNaseH_sf"/>
</dbReference>
<dbReference type="Gene3D" id="3.30.420.10">
    <property type="entry name" value="Ribonuclease H-like superfamily/Ribonuclease H"/>
    <property type="match status" value="1"/>
</dbReference>
<proteinExistence type="predicted"/>
<evidence type="ECO:0000259" key="1">
    <source>
        <dbReference type="PROSITE" id="PS50994"/>
    </source>
</evidence>
<dbReference type="Pfam" id="PF13333">
    <property type="entry name" value="rve_2"/>
    <property type="match status" value="1"/>
</dbReference>
<dbReference type="SUPFAM" id="SSF53098">
    <property type="entry name" value="Ribonuclease H-like"/>
    <property type="match status" value="1"/>
</dbReference>
<protein>
    <submittedName>
        <fullName evidence="4">Transposase</fullName>
    </submittedName>
</protein>
<dbReference type="InterPro" id="IPR001584">
    <property type="entry name" value="Integrase_cat-core"/>
</dbReference>
<name>A0A263HC10_9PAST</name>
<dbReference type="Proteomes" id="UP000254507">
    <property type="component" value="Unassembled WGS sequence"/>
</dbReference>
<dbReference type="InterPro" id="IPR050900">
    <property type="entry name" value="Transposase_IS3/IS150/IS904"/>
</dbReference>
<evidence type="ECO:0000313" key="4">
    <source>
        <dbReference type="EMBL" id="SUU38805.1"/>
    </source>
</evidence>
<organism evidence="4 6">
    <name type="scientific">Actinobacillus seminis</name>
    <dbReference type="NCBI Taxonomy" id="722"/>
    <lineage>
        <taxon>Bacteria</taxon>
        <taxon>Pseudomonadati</taxon>
        <taxon>Pseudomonadota</taxon>
        <taxon>Gammaproteobacteria</taxon>
        <taxon>Pasteurellales</taxon>
        <taxon>Pasteurellaceae</taxon>
        <taxon>Actinobacillus</taxon>
    </lineage>
</organism>
<reference evidence="2 5" key="1">
    <citation type="submission" date="2017-07" db="EMBL/GenBank/DDBJ databases">
        <title>Virulence factors identified in Actinobacillus seminis.</title>
        <authorList>
            <person name="Negrete-Abascal E."/>
            <person name="Vaca-Pacheco S."/>
            <person name="Montes-Garcia F."/>
            <person name="Leyto-Gil A.M."/>
            <person name="Fragoso-Garcia E."/>
            <person name="Carvente-Garcia R."/>
            <person name="Perez-Agueros S."/>
            <person name="Castelan-Sanchez H.G."/>
            <person name="Garcia-Molina A."/>
            <person name="Villamar T.E."/>
            <person name="Vazquez-Cruz C."/>
        </authorList>
    </citation>
    <scope>NUCLEOTIDE SEQUENCE [LARGE SCALE GENOMIC DNA]</scope>
    <source>
        <strain evidence="2 5">ATCC 15768</strain>
    </source>
</reference>
<dbReference type="NCBIfam" id="NF033516">
    <property type="entry name" value="transpos_IS3"/>
    <property type="match status" value="1"/>
</dbReference>
<evidence type="ECO:0000313" key="6">
    <source>
        <dbReference type="Proteomes" id="UP000254507"/>
    </source>
</evidence>
<dbReference type="GO" id="GO:0003676">
    <property type="term" value="F:nucleic acid binding"/>
    <property type="evidence" value="ECO:0007669"/>
    <property type="project" value="InterPro"/>
</dbReference>